<evidence type="ECO:0000256" key="4">
    <source>
        <dbReference type="SAM" id="Phobius"/>
    </source>
</evidence>
<keyword evidence="4" id="KW-1133">Transmembrane helix</keyword>
<dbReference type="AlphaFoldDB" id="A0A0F9T9U4"/>
<keyword evidence="4" id="KW-0812">Transmembrane</keyword>
<evidence type="ECO:0000256" key="2">
    <source>
        <dbReference type="ARBA" id="ARBA00022679"/>
    </source>
</evidence>
<feature type="transmembrane region" description="Helical" evidence="4">
    <location>
        <begin position="6"/>
        <end position="27"/>
    </location>
</feature>
<evidence type="ECO:0000256" key="3">
    <source>
        <dbReference type="ARBA" id="ARBA00022777"/>
    </source>
</evidence>
<organism evidence="5">
    <name type="scientific">marine sediment metagenome</name>
    <dbReference type="NCBI Taxonomy" id="412755"/>
    <lineage>
        <taxon>unclassified sequences</taxon>
        <taxon>metagenomes</taxon>
        <taxon>ecological metagenomes</taxon>
    </lineage>
</organism>
<dbReference type="GO" id="GO:0031388">
    <property type="term" value="P:organic acid phosphorylation"/>
    <property type="evidence" value="ECO:0007669"/>
    <property type="project" value="InterPro"/>
</dbReference>
<protein>
    <submittedName>
        <fullName evidence="5">Uncharacterized protein</fullName>
    </submittedName>
</protein>
<dbReference type="InterPro" id="IPR004381">
    <property type="entry name" value="Glycerate_kinase"/>
</dbReference>
<dbReference type="PANTHER" id="PTHR21599:SF0">
    <property type="entry name" value="GLYCERATE KINASE"/>
    <property type="match status" value="1"/>
</dbReference>
<dbReference type="SUPFAM" id="SSF110738">
    <property type="entry name" value="Glycerate kinase I"/>
    <property type="match status" value="1"/>
</dbReference>
<dbReference type="GO" id="GO:0008887">
    <property type="term" value="F:glycerate kinase activity"/>
    <property type="evidence" value="ECO:0007669"/>
    <property type="project" value="InterPro"/>
</dbReference>
<dbReference type="InterPro" id="IPR036129">
    <property type="entry name" value="Glycerate_kinase_sf"/>
</dbReference>
<accession>A0A0F9T9U4</accession>
<proteinExistence type="inferred from homology"/>
<gene>
    <name evidence="5" type="ORF">LCGC14_0354250</name>
</gene>
<name>A0A0F9T9U4_9ZZZZ</name>
<sequence>MNEESLTIRLVLISTVLVITLLLGASISSIKKRTAVRPILSPGWSTVVNEGLQMVFKDAEIIKKPLADGGVGVGALTFLDGELILGINLVKQLADFDATIDGADWIITVEGQLDEQTLSGKTIDGVITSARLKKHTRCGIMWFGEYKCKIAEQIWSHICFFNCERYFYVTRSHQ</sequence>
<dbReference type="Pfam" id="PF02595">
    <property type="entry name" value="Gly_kinase"/>
    <property type="match status" value="1"/>
</dbReference>
<comment type="caution">
    <text evidence="5">The sequence shown here is derived from an EMBL/GenBank/DDBJ whole genome shotgun (WGS) entry which is preliminary data.</text>
</comment>
<evidence type="ECO:0000313" key="5">
    <source>
        <dbReference type="EMBL" id="KKN77995.1"/>
    </source>
</evidence>
<dbReference type="Gene3D" id="3.90.1510.10">
    <property type="entry name" value="Glycerate kinase, domain 2"/>
    <property type="match status" value="1"/>
</dbReference>
<keyword evidence="4" id="KW-0472">Membrane</keyword>
<evidence type="ECO:0000256" key="1">
    <source>
        <dbReference type="ARBA" id="ARBA00006284"/>
    </source>
</evidence>
<dbReference type="Gene3D" id="3.40.50.10350">
    <property type="entry name" value="Glycerate kinase, domain 1"/>
    <property type="match status" value="1"/>
</dbReference>
<dbReference type="InterPro" id="IPR018193">
    <property type="entry name" value="Glyc_kinase_flavodox-like_fold"/>
</dbReference>
<dbReference type="EMBL" id="LAZR01000270">
    <property type="protein sequence ID" value="KKN77995.1"/>
    <property type="molecule type" value="Genomic_DNA"/>
</dbReference>
<keyword evidence="3" id="KW-0418">Kinase</keyword>
<dbReference type="PANTHER" id="PTHR21599">
    <property type="entry name" value="GLYCERATE KINASE"/>
    <property type="match status" value="1"/>
</dbReference>
<reference evidence="5" key="1">
    <citation type="journal article" date="2015" name="Nature">
        <title>Complex archaea that bridge the gap between prokaryotes and eukaryotes.</title>
        <authorList>
            <person name="Spang A."/>
            <person name="Saw J.H."/>
            <person name="Jorgensen S.L."/>
            <person name="Zaremba-Niedzwiedzka K."/>
            <person name="Martijn J."/>
            <person name="Lind A.E."/>
            <person name="van Eijk R."/>
            <person name="Schleper C."/>
            <person name="Guy L."/>
            <person name="Ettema T.J."/>
        </authorList>
    </citation>
    <scope>NUCLEOTIDE SEQUENCE</scope>
</reference>
<dbReference type="InterPro" id="IPR018197">
    <property type="entry name" value="Glycerate_kinase_RE-like"/>
</dbReference>
<comment type="similarity">
    <text evidence="1">Belongs to the glycerate kinase type-1 family.</text>
</comment>
<keyword evidence="2" id="KW-0808">Transferase</keyword>